<feature type="compositionally biased region" description="Basic and acidic residues" evidence="1">
    <location>
        <begin position="113"/>
        <end position="128"/>
    </location>
</feature>
<dbReference type="AlphaFoldDB" id="A0A7J6MQY2"/>
<reference evidence="2 3" key="1">
    <citation type="submission" date="2020-04" db="EMBL/GenBank/DDBJ databases">
        <title>Perkinsus chesapeaki whole genome sequence.</title>
        <authorList>
            <person name="Bogema D.R."/>
        </authorList>
    </citation>
    <scope>NUCLEOTIDE SEQUENCE [LARGE SCALE GENOMIC DNA]</scope>
    <source>
        <strain evidence="2">ATCC PRA-425</strain>
    </source>
</reference>
<proteinExistence type="predicted"/>
<organism evidence="2 3">
    <name type="scientific">Perkinsus chesapeaki</name>
    <name type="common">Clam parasite</name>
    <name type="synonym">Perkinsus andrewsi</name>
    <dbReference type="NCBI Taxonomy" id="330153"/>
    <lineage>
        <taxon>Eukaryota</taxon>
        <taxon>Sar</taxon>
        <taxon>Alveolata</taxon>
        <taxon>Perkinsozoa</taxon>
        <taxon>Perkinsea</taxon>
        <taxon>Perkinsida</taxon>
        <taxon>Perkinsidae</taxon>
        <taxon>Perkinsus</taxon>
    </lineage>
</organism>
<gene>
    <name evidence="2" type="ORF">FOL47_010127</name>
</gene>
<protein>
    <submittedName>
        <fullName evidence="2">Uncharacterized protein</fullName>
    </submittedName>
</protein>
<feature type="region of interest" description="Disordered" evidence="1">
    <location>
        <begin position="1"/>
        <end position="244"/>
    </location>
</feature>
<accession>A0A7J6MQY2</accession>
<feature type="compositionally biased region" description="Basic and acidic residues" evidence="1">
    <location>
        <begin position="231"/>
        <end position="244"/>
    </location>
</feature>
<sequence length="294" mass="31820">MSLSPSPPLAPRTSPTTEFPTEVQVSGVVELGEDDEVVQSPAKQRTDENAVSDSAVVFRSPLEKPRQGKRRPLRGLRQAHKPTPVATPPPRLMIDTNLANAEERETPIGGGQHRHEEEEGGGDVRRQAEMFSLDDTGGHLRLSRLSKEGLDSTTVIVAEKDVSWIGESPEQTDTEDGSDSDKPPGGAGEERSPAAAARSPAGRHFHVWGGAAAMSSSAMVKGPGNRKGRRGGLEDRKQRKGRVVEQFRNAVDEHRRAKAKRQVGGRRVLLYTSPRNLMARENSEVLLLLTGSAG</sequence>
<comment type="caution">
    <text evidence="2">The sequence shown here is derived from an EMBL/GenBank/DDBJ whole genome shotgun (WGS) entry which is preliminary data.</text>
</comment>
<evidence type="ECO:0000313" key="3">
    <source>
        <dbReference type="Proteomes" id="UP000591131"/>
    </source>
</evidence>
<feature type="compositionally biased region" description="Pro residues" evidence="1">
    <location>
        <begin position="1"/>
        <end position="10"/>
    </location>
</feature>
<feature type="compositionally biased region" description="Basic residues" evidence="1">
    <location>
        <begin position="67"/>
        <end position="80"/>
    </location>
</feature>
<name>A0A7J6MQY2_PERCH</name>
<dbReference type="Proteomes" id="UP000591131">
    <property type="component" value="Unassembled WGS sequence"/>
</dbReference>
<dbReference type="EMBL" id="JAAPAO010000076">
    <property type="protein sequence ID" value="KAF4673747.1"/>
    <property type="molecule type" value="Genomic_DNA"/>
</dbReference>
<evidence type="ECO:0000256" key="1">
    <source>
        <dbReference type="SAM" id="MobiDB-lite"/>
    </source>
</evidence>
<keyword evidence="3" id="KW-1185">Reference proteome</keyword>
<feature type="compositionally biased region" description="Low complexity" evidence="1">
    <location>
        <begin position="211"/>
        <end position="223"/>
    </location>
</feature>
<evidence type="ECO:0000313" key="2">
    <source>
        <dbReference type="EMBL" id="KAF4673747.1"/>
    </source>
</evidence>